<proteinExistence type="inferred from homology"/>
<protein>
    <recommendedName>
        <fullName evidence="9">Lipoprotein signal peptidase</fullName>
        <ecNumber evidence="9">3.4.23.36</ecNumber>
    </recommendedName>
    <alternativeName>
        <fullName evidence="9">Prolipoprotein signal peptidase</fullName>
    </alternativeName>
    <alternativeName>
        <fullName evidence="9">Signal peptidase II</fullName>
        <shortName evidence="9">SPase II</shortName>
    </alternativeName>
</protein>
<dbReference type="PROSITE" id="PS00855">
    <property type="entry name" value="SPASE_II"/>
    <property type="match status" value="1"/>
</dbReference>
<evidence type="ECO:0000256" key="4">
    <source>
        <dbReference type="ARBA" id="ARBA00022692"/>
    </source>
</evidence>
<feature type="transmembrane region" description="Helical" evidence="9">
    <location>
        <begin position="84"/>
        <end position="101"/>
    </location>
</feature>
<dbReference type="PRINTS" id="PR00781">
    <property type="entry name" value="LIPOSIGPTASE"/>
</dbReference>
<name>A0A6N8CSJ7_9BACI</name>
<feature type="transmembrane region" description="Helical" evidence="9">
    <location>
        <begin position="58"/>
        <end position="75"/>
    </location>
</feature>
<evidence type="ECO:0000256" key="11">
    <source>
        <dbReference type="RuleBase" id="RU004181"/>
    </source>
</evidence>
<keyword evidence="8 9" id="KW-0472">Membrane</keyword>
<dbReference type="UniPathway" id="UPA00665"/>
<dbReference type="HAMAP" id="MF_00161">
    <property type="entry name" value="LspA"/>
    <property type="match status" value="1"/>
</dbReference>
<organism evidence="12 13">
    <name type="scientific">Terrilactibacillus tamarindi</name>
    <dbReference type="NCBI Taxonomy" id="2599694"/>
    <lineage>
        <taxon>Bacteria</taxon>
        <taxon>Bacillati</taxon>
        <taxon>Bacillota</taxon>
        <taxon>Bacilli</taxon>
        <taxon>Bacillales</taxon>
        <taxon>Bacillaceae</taxon>
        <taxon>Terrilactibacillus</taxon>
    </lineage>
</organism>
<evidence type="ECO:0000313" key="12">
    <source>
        <dbReference type="EMBL" id="MTT32033.1"/>
    </source>
</evidence>
<feature type="transmembrane region" description="Helical" evidence="9">
    <location>
        <begin position="121"/>
        <end position="145"/>
    </location>
</feature>
<sequence length="157" mass="17894">MIYYLLALIVLGIDQISKYMIVKNMDVGQSITMIPQFLYVTSIRNKGAAWSILEGQRLFFFIVTFVVLVIVIYYMQKIGRFRPLLGLALAFVLAGTVGNFLDRLFRGEVVDFIHTVFGSYQFPVFNVADSSLFIGVVLIIIYILITEKKEKKNGSFK</sequence>
<comment type="subcellular location">
    <subcellularLocation>
        <location evidence="9">Cell membrane</location>
        <topology evidence="9">Multi-pass membrane protein</topology>
    </subcellularLocation>
</comment>
<comment type="caution">
    <text evidence="9">Lacks conserved residue(s) required for the propagation of feature annotation.</text>
</comment>
<dbReference type="EMBL" id="WNHB01000011">
    <property type="protein sequence ID" value="MTT32033.1"/>
    <property type="molecule type" value="Genomic_DNA"/>
</dbReference>
<dbReference type="GO" id="GO:0006508">
    <property type="term" value="P:proteolysis"/>
    <property type="evidence" value="ECO:0007669"/>
    <property type="project" value="UniProtKB-KW"/>
</dbReference>
<evidence type="ECO:0000256" key="2">
    <source>
        <dbReference type="ARBA" id="ARBA00022475"/>
    </source>
</evidence>
<dbReference type="AlphaFoldDB" id="A0A6N8CSJ7"/>
<keyword evidence="2 9" id="KW-1003">Cell membrane</keyword>
<keyword evidence="13" id="KW-1185">Reference proteome</keyword>
<keyword evidence="12" id="KW-0449">Lipoprotein</keyword>
<dbReference type="Proteomes" id="UP000440978">
    <property type="component" value="Unassembled WGS sequence"/>
</dbReference>
<keyword evidence="3 9" id="KW-0645">Protease</keyword>
<keyword evidence="6 9" id="KW-0378">Hydrolase</keyword>
<comment type="catalytic activity">
    <reaction evidence="9 10">
        <text>Release of signal peptides from bacterial membrane prolipoproteins. Hydrolyzes -Xaa-Yaa-Zaa-|-(S,diacylglyceryl)Cys-, in which Xaa is hydrophobic (preferably Leu), and Yaa (Ala or Ser) and Zaa (Gly or Ala) have small, neutral side chains.</text>
        <dbReference type="EC" id="3.4.23.36"/>
    </reaction>
</comment>
<dbReference type="InterPro" id="IPR001872">
    <property type="entry name" value="Peptidase_A8"/>
</dbReference>
<evidence type="ECO:0000256" key="3">
    <source>
        <dbReference type="ARBA" id="ARBA00022670"/>
    </source>
</evidence>
<dbReference type="GO" id="GO:0004190">
    <property type="term" value="F:aspartic-type endopeptidase activity"/>
    <property type="evidence" value="ECO:0007669"/>
    <property type="project" value="UniProtKB-UniRule"/>
</dbReference>
<comment type="pathway">
    <text evidence="9">Protein modification; lipoprotein biosynthesis (signal peptide cleavage).</text>
</comment>
<comment type="caution">
    <text evidence="12">The sequence shown here is derived from an EMBL/GenBank/DDBJ whole genome shotgun (WGS) entry which is preliminary data.</text>
</comment>
<feature type="active site" evidence="9">
    <location>
        <position position="129"/>
    </location>
</feature>
<dbReference type="GO" id="GO:0005886">
    <property type="term" value="C:plasma membrane"/>
    <property type="evidence" value="ECO:0007669"/>
    <property type="project" value="UniProtKB-SubCell"/>
</dbReference>
<dbReference type="PANTHER" id="PTHR33695">
    <property type="entry name" value="LIPOPROTEIN SIGNAL PEPTIDASE"/>
    <property type="match status" value="1"/>
</dbReference>
<dbReference type="EC" id="3.4.23.36" evidence="9"/>
<evidence type="ECO:0000256" key="1">
    <source>
        <dbReference type="ARBA" id="ARBA00006139"/>
    </source>
</evidence>
<comment type="function">
    <text evidence="9 10">This protein specifically catalyzes the removal of signal peptides from prolipoproteins.</text>
</comment>
<keyword evidence="7 9" id="KW-1133">Transmembrane helix</keyword>
<evidence type="ECO:0000256" key="5">
    <source>
        <dbReference type="ARBA" id="ARBA00022750"/>
    </source>
</evidence>
<reference evidence="12 13" key="1">
    <citation type="submission" date="2019-11" db="EMBL/GenBank/DDBJ databases">
        <title>Terrilactibacillus tamarindus sp. nov. BCM23-1 isolated from bark of Tamarindus indica.</title>
        <authorList>
            <person name="Kingkaew E."/>
            <person name="Tanasupawat S."/>
        </authorList>
    </citation>
    <scope>NUCLEOTIDE SEQUENCE [LARGE SCALE GENOMIC DNA]</scope>
    <source>
        <strain evidence="12 13">BCM23-1</strain>
    </source>
</reference>
<evidence type="ECO:0000256" key="7">
    <source>
        <dbReference type="ARBA" id="ARBA00022989"/>
    </source>
</evidence>
<gene>
    <name evidence="9" type="primary">lspA</name>
    <name evidence="12" type="ORF">GMB86_08410</name>
</gene>
<keyword evidence="5 9" id="KW-0064">Aspartyl protease</keyword>
<dbReference type="PANTHER" id="PTHR33695:SF1">
    <property type="entry name" value="LIPOPROTEIN SIGNAL PEPTIDASE"/>
    <property type="match status" value="1"/>
</dbReference>
<keyword evidence="4 9" id="KW-0812">Transmembrane</keyword>
<evidence type="ECO:0000256" key="8">
    <source>
        <dbReference type="ARBA" id="ARBA00023136"/>
    </source>
</evidence>
<evidence type="ECO:0000313" key="13">
    <source>
        <dbReference type="Proteomes" id="UP000440978"/>
    </source>
</evidence>
<feature type="active site" evidence="9">
    <location>
        <position position="111"/>
    </location>
</feature>
<evidence type="ECO:0000256" key="9">
    <source>
        <dbReference type="HAMAP-Rule" id="MF_00161"/>
    </source>
</evidence>
<dbReference type="Pfam" id="PF01252">
    <property type="entry name" value="Peptidase_A8"/>
    <property type="match status" value="1"/>
</dbReference>
<dbReference type="RefSeq" id="WP_155218653.1">
    <property type="nucleotide sequence ID" value="NZ_WNHB01000011.1"/>
</dbReference>
<accession>A0A6N8CSJ7</accession>
<dbReference type="NCBIfam" id="TIGR00077">
    <property type="entry name" value="lspA"/>
    <property type="match status" value="1"/>
</dbReference>
<dbReference type="OrthoDB" id="9810259at2"/>
<evidence type="ECO:0000256" key="10">
    <source>
        <dbReference type="RuleBase" id="RU000594"/>
    </source>
</evidence>
<comment type="similarity">
    <text evidence="1 9 11">Belongs to the peptidase A8 family.</text>
</comment>
<evidence type="ECO:0000256" key="6">
    <source>
        <dbReference type="ARBA" id="ARBA00022801"/>
    </source>
</evidence>